<dbReference type="RefSeq" id="WP_407662168.1">
    <property type="nucleotide sequence ID" value="NZ_BCSX01000056.1"/>
</dbReference>
<dbReference type="EMBL" id="BCSX01000056">
    <property type="protein sequence ID" value="GAS92498.1"/>
    <property type="molecule type" value="Genomic_DNA"/>
</dbReference>
<accession>A0A100W6F8</accession>
<dbReference type="AlphaFoldDB" id="A0A100W6F8"/>
<protein>
    <submittedName>
        <fullName evidence="1">Phosphoribulokinase/uridine kinase</fullName>
    </submittedName>
</protein>
<keyword evidence="1" id="KW-0418">Kinase</keyword>
<dbReference type="InterPro" id="IPR027417">
    <property type="entry name" value="P-loop_NTPase"/>
</dbReference>
<dbReference type="SUPFAM" id="SSF52540">
    <property type="entry name" value="P-loop containing nucleoside triphosphate hydrolases"/>
    <property type="match status" value="1"/>
</dbReference>
<evidence type="ECO:0000313" key="1">
    <source>
        <dbReference type="EMBL" id="GAS92498.1"/>
    </source>
</evidence>
<dbReference type="Proteomes" id="UP000069620">
    <property type="component" value="Unassembled WGS sequence"/>
</dbReference>
<dbReference type="STRING" id="146020.RMCB_6594"/>
<gene>
    <name evidence="1" type="ORF">RMCB_6594</name>
</gene>
<sequence length="227" mass="24193">MFRSPANGDNGVIEHHTLDDLVARVVAHAAGPGTSVVGIAGPPGAGKTTLAEALVAAAAAQLGSAAVVHVPMDGFHLADVELRRLGRLARKGAPDTFDAAGYAALLHRIRRTRTEVVYAPAFERDLEQPIAGAIGVGPQARVVITEGNYLLLDAPPWRAVAAEIDEIWYCTVDDAVRVRRLVDRHVRFGKPAEAARRWVREVDEPNARLVAATANRAAGVVSLDMPR</sequence>
<keyword evidence="1" id="KW-0808">Transferase</keyword>
<reference evidence="2" key="1">
    <citation type="journal article" date="2016" name="Genome Announc.">
        <title>Draft Genome Sequences of Five Rapidly Growing Mycobacterium Species, M. thermoresistibile, M. fortuitum subsp. acetamidolyticum, M. canariasense, M. brisbanense, and M. novocastrense.</title>
        <authorList>
            <person name="Katahira K."/>
            <person name="Ogura Y."/>
            <person name="Gotoh Y."/>
            <person name="Hayashi T."/>
        </authorList>
    </citation>
    <scope>NUCLEOTIDE SEQUENCE [LARGE SCALE GENOMIC DNA]</scope>
    <source>
        <strain evidence="2">JCM15654</strain>
    </source>
</reference>
<dbReference type="GO" id="GO:0016301">
    <property type="term" value="F:kinase activity"/>
    <property type="evidence" value="ECO:0007669"/>
    <property type="project" value="UniProtKB-KW"/>
</dbReference>
<dbReference type="NCBIfam" id="NF006743">
    <property type="entry name" value="PRK09270.1-2"/>
    <property type="match status" value="1"/>
</dbReference>
<dbReference type="PANTHER" id="PTHR10285">
    <property type="entry name" value="URIDINE KINASE"/>
    <property type="match status" value="1"/>
</dbReference>
<dbReference type="Gene3D" id="3.40.50.300">
    <property type="entry name" value="P-loop containing nucleotide triphosphate hydrolases"/>
    <property type="match status" value="2"/>
</dbReference>
<proteinExistence type="predicted"/>
<evidence type="ECO:0000313" key="2">
    <source>
        <dbReference type="Proteomes" id="UP000069620"/>
    </source>
</evidence>
<name>A0A100W6F8_9MYCO</name>
<keyword evidence="2" id="KW-1185">Reference proteome</keyword>
<reference evidence="2" key="2">
    <citation type="submission" date="2016-02" db="EMBL/GenBank/DDBJ databases">
        <title>Draft genome sequence of five rapidly growing Mycobacterium species.</title>
        <authorList>
            <person name="Katahira K."/>
            <person name="Gotou Y."/>
            <person name="Iida K."/>
            <person name="Ogura Y."/>
            <person name="Hayashi T."/>
        </authorList>
    </citation>
    <scope>NUCLEOTIDE SEQUENCE [LARGE SCALE GENOMIC DNA]</scope>
    <source>
        <strain evidence="2">JCM15654</strain>
    </source>
</reference>
<organism evidence="1 2">
    <name type="scientific">Mycolicibacterium brisbanense</name>
    <dbReference type="NCBI Taxonomy" id="146020"/>
    <lineage>
        <taxon>Bacteria</taxon>
        <taxon>Bacillati</taxon>
        <taxon>Actinomycetota</taxon>
        <taxon>Actinomycetes</taxon>
        <taxon>Mycobacteriales</taxon>
        <taxon>Mycobacteriaceae</taxon>
        <taxon>Mycolicibacterium</taxon>
    </lineage>
</organism>
<comment type="caution">
    <text evidence="1">The sequence shown here is derived from an EMBL/GenBank/DDBJ whole genome shotgun (WGS) entry which is preliminary data.</text>
</comment>